<gene>
    <name evidence="2" type="ORF">Hamer_G024541</name>
</gene>
<organism evidence="2 3">
    <name type="scientific">Homarus americanus</name>
    <name type="common">American lobster</name>
    <dbReference type="NCBI Taxonomy" id="6706"/>
    <lineage>
        <taxon>Eukaryota</taxon>
        <taxon>Metazoa</taxon>
        <taxon>Ecdysozoa</taxon>
        <taxon>Arthropoda</taxon>
        <taxon>Crustacea</taxon>
        <taxon>Multicrustacea</taxon>
        <taxon>Malacostraca</taxon>
        <taxon>Eumalacostraca</taxon>
        <taxon>Eucarida</taxon>
        <taxon>Decapoda</taxon>
        <taxon>Pleocyemata</taxon>
        <taxon>Astacidea</taxon>
        <taxon>Nephropoidea</taxon>
        <taxon>Nephropidae</taxon>
        <taxon>Homarus</taxon>
    </lineage>
</organism>
<dbReference type="Proteomes" id="UP000747542">
    <property type="component" value="Unassembled WGS sequence"/>
</dbReference>
<dbReference type="AlphaFoldDB" id="A0A8J5K9W8"/>
<feature type="region of interest" description="Disordered" evidence="1">
    <location>
        <begin position="211"/>
        <end position="276"/>
    </location>
</feature>
<accession>A0A8J5K9W8</accession>
<sequence>MFARKYSSCQDKHSCCPLKQGTGSGIKSRQTVMEEQQRLFKLRLRRDASVFADGVVFESTDGPLDFDLGKVYSGSLEDDELAEVEGVVTGRVPGEGRVPLRHVQGVGRGPPVALPLCLAATAPPGPRPRPGGALPRPHAHNFESTEVPVGPERLPVQPPGTSEPWSHSSISSSAGPARGGGAAASPNPRSVNPKYKAVTYTVYGGGDGSGGVVSDATPTQPTLRSQHPTPKKLIFDNKSTSFVNQFKEPEDPAGDRAATSAPHHNNTSSTTTYHQASAPHLHHNHLDFELVYEATGGAPSRLPRPPGTTPGAGQAWTRRRRRVCCTCRRTTSSTRRSGRKRRVLRRSLDTSRESTIYTG</sequence>
<feature type="compositionally biased region" description="Polar residues" evidence="1">
    <location>
        <begin position="216"/>
        <end position="228"/>
    </location>
</feature>
<feature type="region of interest" description="Disordered" evidence="1">
    <location>
        <begin position="120"/>
        <end position="192"/>
    </location>
</feature>
<evidence type="ECO:0000313" key="3">
    <source>
        <dbReference type="Proteomes" id="UP000747542"/>
    </source>
</evidence>
<proteinExistence type="predicted"/>
<protein>
    <submittedName>
        <fullName evidence="2">Uncharacterized protein</fullName>
    </submittedName>
</protein>
<keyword evidence="3" id="KW-1185">Reference proteome</keyword>
<feature type="region of interest" description="Disordered" evidence="1">
    <location>
        <begin position="296"/>
        <end position="320"/>
    </location>
</feature>
<name>A0A8J5K9W8_HOMAM</name>
<evidence type="ECO:0000313" key="2">
    <source>
        <dbReference type="EMBL" id="KAG7170832.1"/>
    </source>
</evidence>
<evidence type="ECO:0000256" key="1">
    <source>
        <dbReference type="SAM" id="MobiDB-lite"/>
    </source>
</evidence>
<feature type="compositionally biased region" description="Low complexity" evidence="1">
    <location>
        <begin position="162"/>
        <end position="176"/>
    </location>
</feature>
<reference evidence="2" key="1">
    <citation type="journal article" date="2021" name="Sci. Adv.">
        <title>The American lobster genome reveals insights on longevity, neural, and immune adaptations.</title>
        <authorList>
            <person name="Polinski J.M."/>
            <person name="Zimin A.V."/>
            <person name="Clark K.F."/>
            <person name="Kohn A.B."/>
            <person name="Sadowski N."/>
            <person name="Timp W."/>
            <person name="Ptitsyn A."/>
            <person name="Khanna P."/>
            <person name="Romanova D.Y."/>
            <person name="Williams P."/>
            <person name="Greenwood S.J."/>
            <person name="Moroz L.L."/>
            <person name="Walt D.R."/>
            <person name="Bodnar A.G."/>
        </authorList>
    </citation>
    <scope>NUCLEOTIDE SEQUENCE</scope>
    <source>
        <strain evidence="2">GMGI-L3</strain>
    </source>
</reference>
<feature type="compositionally biased region" description="Low complexity" evidence="1">
    <location>
        <begin position="263"/>
        <end position="272"/>
    </location>
</feature>
<comment type="caution">
    <text evidence="2">The sequence shown here is derived from an EMBL/GenBank/DDBJ whole genome shotgun (WGS) entry which is preliminary data.</text>
</comment>
<dbReference type="EMBL" id="JAHLQT010013383">
    <property type="protein sequence ID" value="KAG7170832.1"/>
    <property type="molecule type" value="Genomic_DNA"/>
</dbReference>